<dbReference type="AlphaFoldDB" id="A0A4Q7LUQ1"/>
<dbReference type="Proteomes" id="UP000293433">
    <property type="component" value="Unassembled WGS sequence"/>
</dbReference>
<evidence type="ECO:0000313" key="1">
    <source>
        <dbReference type="EMBL" id="RZS57957.1"/>
    </source>
</evidence>
<protein>
    <submittedName>
        <fullName evidence="1">Uncharacterized protein</fullName>
    </submittedName>
</protein>
<dbReference type="OrthoDB" id="1452819at2"/>
<reference evidence="1 2" key="1">
    <citation type="submission" date="2019-02" db="EMBL/GenBank/DDBJ databases">
        <title>Genomic Encyclopedia of Type Strains, Phase IV (KMG-IV): sequencing the most valuable type-strain genomes for metagenomic binning, comparative biology and taxonomic classification.</title>
        <authorList>
            <person name="Goeker M."/>
        </authorList>
    </citation>
    <scope>NUCLEOTIDE SEQUENCE [LARGE SCALE GENOMIC DNA]</scope>
    <source>
        <strain evidence="1 2">DSM 10617</strain>
    </source>
</reference>
<sequence>MDCFERITSFAEGAATEVRSRLKVCGDAIVRAVTDRRVCRMGASMAAGVTRPCRTIRSDVI</sequence>
<dbReference type="RefSeq" id="WP_130480166.1">
    <property type="nucleotide sequence ID" value="NZ_SGWV01000007.1"/>
</dbReference>
<dbReference type="EMBL" id="SGWV01000007">
    <property type="protein sequence ID" value="RZS57957.1"/>
    <property type="molecule type" value="Genomic_DNA"/>
</dbReference>
<comment type="caution">
    <text evidence="1">The sequence shown here is derived from an EMBL/GenBank/DDBJ whole genome shotgun (WGS) entry which is preliminary data.</text>
</comment>
<organism evidence="1 2">
    <name type="scientific">Sphaerotilus mobilis</name>
    <dbReference type="NCBI Taxonomy" id="47994"/>
    <lineage>
        <taxon>Bacteria</taxon>
        <taxon>Pseudomonadati</taxon>
        <taxon>Pseudomonadota</taxon>
        <taxon>Betaproteobacteria</taxon>
        <taxon>Burkholderiales</taxon>
        <taxon>Sphaerotilaceae</taxon>
        <taxon>Sphaerotilus</taxon>
    </lineage>
</organism>
<proteinExistence type="predicted"/>
<evidence type="ECO:0000313" key="2">
    <source>
        <dbReference type="Proteomes" id="UP000293433"/>
    </source>
</evidence>
<gene>
    <name evidence="1" type="ORF">EV685_0231</name>
</gene>
<keyword evidence="2" id="KW-1185">Reference proteome</keyword>
<accession>A0A4Q7LUQ1</accession>
<name>A0A4Q7LUQ1_9BURK</name>